<feature type="compositionally biased region" description="Basic residues" evidence="2">
    <location>
        <begin position="252"/>
        <end position="265"/>
    </location>
</feature>
<reference evidence="4" key="1">
    <citation type="submission" date="2025-08" db="UniProtKB">
        <authorList>
            <consortium name="RefSeq"/>
        </authorList>
    </citation>
    <scope>IDENTIFICATION</scope>
</reference>
<evidence type="ECO:0000313" key="4">
    <source>
        <dbReference type="RefSeq" id="XP_026194029.1"/>
    </source>
</evidence>
<feature type="compositionally biased region" description="Basic and acidic residues" evidence="2">
    <location>
        <begin position="207"/>
        <end position="221"/>
    </location>
</feature>
<dbReference type="Proteomes" id="UP000515125">
    <property type="component" value="Unplaced"/>
</dbReference>
<proteinExistence type="predicted"/>
<feature type="region of interest" description="Disordered" evidence="2">
    <location>
        <begin position="207"/>
        <end position="284"/>
    </location>
</feature>
<dbReference type="OrthoDB" id="348581at2759"/>
<dbReference type="AlphaFoldDB" id="A0A6P6S2K3"/>
<organism evidence="3 4">
    <name type="scientific">Cyclospora cayetanensis</name>
    <dbReference type="NCBI Taxonomy" id="88456"/>
    <lineage>
        <taxon>Eukaryota</taxon>
        <taxon>Sar</taxon>
        <taxon>Alveolata</taxon>
        <taxon>Apicomplexa</taxon>
        <taxon>Conoidasida</taxon>
        <taxon>Coccidia</taxon>
        <taxon>Eucoccidiorida</taxon>
        <taxon>Eimeriorina</taxon>
        <taxon>Eimeriidae</taxon>
        <taxon>Cyclospora</taxon>
    </lineage>
</organism>
<dbReference type="GeneID" id="113147492"/>
<keyword evidence="1" id="KW-0175">Coiled coil</keyword>
<evidence type="ECO:0000256" key="2">
    <source>
        <dbReference type="SAM" id="MobiDB-lite"/>
    </source>
</evidence>
<evidence type="ECO:0000256" key="1">
    <source>
        <dbReference type="SAM" id="Coils"/>
    </source>
</evidence>
<gene>
    <name evidence="4" type="primary">LOC113147492</name>
</gene>
<keyword evidence="3" id="KW-1185">Reference proteome</keyword>
<feature type="compositionally biased region" description="Basic and acidic residues" evidence="2">
    <location>
        <begin position="238"/>
        <end position="251"/>
    </location>
</feature>
<evidence type="ECO:0000313" key="3">
    <source>
        <dbReference type="Proteomes" id="UP000515125"/>
    </source>
</evidence>
<dbReference type="RefSeq" id="XP_026194029.1">
    <property type="nucleotide sequence ID" value="XM_026338244.1"/>
</dbReference>
<feature type="coiled-coil region" evidence="1">
    <location>
        <begin position="92"/>
        <end position="169"/>
    </location>
</feature>
<protein>
    <submittedName>
        <fullName evidence="4">Uncharacterized protein LOC113147492</fullName>
    </submittedName>
</protein>
<accession>A0A6P6S2K3</accession>
<name>A0A6P6S2K3_9EIME</name>
<sequence>MPFSLKGSCDAAKKPVSMALLLAKNVKFRSGAIRLEPVGAFVRGSSFRAAEVETVFIQGASQTIQLLKQSLNEELTQMLSQPQRQTEQRELVQHMLNAMKQQELRVAQQTEEQQQLVAQANTEIQLEFADTTECRNTIQAELKAAAASLQQAKEELQHFRTVLERAKLDYNKGTVRRDRAAALLPVLVARKGELELQKKALLMESASRTKEERRGVQRRDNSGQAYTGEAHRGNWGSDIERGFGKSREGAQRHRKGQRRGIKKAQRLKDGIVGTRGGTDRERSI</sequence>